<sequence length="100" mass="11470">MDGIKYWSLRTATTPTLATQRSYASPSSTIGSKSYVNDPSSNQYQATSETYDSIHQHEVDDNMLPLPADYMAEDKELTRMDDNKQLFQEADCRLTKLHFR</sequence>
<dbReference type="AlphaFoldDB" id="X0GYP2"/>
<gene>
    <name evidence="2" type="ORF">FOPG_18829</name>
</gene>
<organism evidence="2">
    <name type="scientific">Fusarium oxysporum f. sp. conglutinans race 2 54008</name>
    <dbReference type="NCBI Taxonomy" id="1089457"/>
    <lineage>
        <taxon>Eukaryota</taxon>
        <taxon>Fungi</taxon>
        <taxon>Dikarya</taxon>
        <taxon>Ascomycota</taxon>
        <taxon>Pezizomycotina</taxon>
        <taxon>Sordariomycetes</taxon>
        <taxon>Hypocreomycetidae</taxon>
        <taxon>Hypocreales</taxon>
        <taxon>Nectriaceae</taxon>
        <taxon>Fusarium</taxon>
        <taxon>Fusarium oxysporum species complex</taxon>
    </lineage>
</organism>
<reference evidence="2" key="1">
    <citation type="submission" date="2011-11" db="EMBL/GenBank/DDBJ databases">
        <title>The Genome Sequence of Fusarium oxysporum PHW808.</title>
        <authorList>
            <consortium name="The Broad Institute Genome Sequencing Platform"/>
            <person name="Ma L.-J."/>
            <person name="Gale L.R."/>
            <person name="Schwartz D.C."/>
            <person name="Zhou S."/>
            <person name="Corby-Kistler H."/>
            <person name="Young S.K."/>
            <person name="Zeng Q."/>
            <person name="Gargeya S."/>
            <person name="Fitzgerald M."/>
            <person name="Haas B."/>
            <person name="Abouelleil A."/>
            <person name="Alvarado L."/>
            <person name="Arachchi H.M."/>
            <person name="Berlin A."/>
            <person name="Brown A."/>
            <person name="Chapman S.B."/>
            <person name="Chen Z."/>
            <person name="Dunbar C."/>
            <person name="Freedman E."/>
            <person name="Gearin G."/>
            <person name="Goldberg J."/>
            <person name="Griggs A."/>
            <person name="Gujja S."/>
            <person name="Heiman D."/>
            <person name="Howarth C."/>
            <person name="Larson L."/>
            <person name="Lui A."/>
            <person name="MacDonald P.J.P."/>
            <person name="Montmayeur A."/>
            <person name="Murphy C."/>
            <person name="Neiman D."/>
            <person name="Pearson M."/>
            <person name="Priest M."/>
            <person name="Roberts A."/>
            <person name="Saif S."/>
            <person name="Shea T."/>
            <person name="Shenoy N."/>
            <person name="Sisk P."/>
            <person name="Stolte C."/>
            <person name="Sykes S."/>
            <person name="Wortman J."/>
            <person name="Nusbaum C."/>
            <person name="Birren B."/>
        </authorList>
    </citation>
    <scope>NUCLEOTIDE SEQUENCE [LARGE SCALE GENOMIC DNA]</scope>
    <source>
        <strain evidence="2">54008</strain>
    </source>
</reference>
<evidence type="ECO:0000313" key="2">
    <source>
        <dbReference type="EMBL" id="EXL64926.1"/>
    </source>
</evidence>
<dbReference type="EMBL" id="KK033826">
    <property type="protein sequence ID" value="EXL64926.1"/>
    <property type="molecule type" value="Genomic_DNA"/>
</dbReference>
<protein>
    <submittedName>
        <fullName evidence="2">Uncharacterized protein</fullName>
    </submittedName>
</protein>
<name>X0GYP2_FUSOX</name>
<dbReference type="HOGENOM" id="CLU_2306292_0_0_1"/>
<reference evidence="2" key="2">
    <citation type="submission" date="2014-03" db="EMBL/GenBank/DDBJ databases">
        <title>The Genome Annotation of Fusarium oxysporum PHW808.</title>
        <authorList>
            <consortium name="The Broad Institute Genomics Platform"/>
            <person name="Ma L.-J."/>
            <person name="Corby-Kistler H."/>
            <person name="Broz K."/>
            <person name="Gale L.R."/>
            <person name="Jonkers W."/>
            <person name="O'Donnell K."/>
            <person name="Ploetz R."/>
            <person name="Steinberg C."/>
            <person name="Schwartz D.C."/>
            <person name="VanEtten H."/>
            <person name="Zhou S."/>
            <person name="Young S.K."/>
            <person name="Zeng Q."/>
            <person name="Gargeya S."/>
            <person name="Fitzgerald M."/>
            <person name="Abouelleil A."/>
            <person name="Alvarado L."/>
            <person name="Chapman S.B."/>
            <person name="Gainer-Dewar J."/>
            <person name="Goldberg J."/>
            <person name="Griggs A."/>
            <person name="Gujja S."/>
            <person name="Hansen M."/>
            <person name="Howarth C."/>
            <person name="Imamovic A."/>
            <person name="Ireland A."/>
            <person name="Larimer J."/>
            <person name="McCowan C."/>
            <person name="Murphy C."/>
            <person name="Pearson M."/>
            <person name="Poon T.W."/>
            <person name="Priest M."/>
            <person name="Roberts A."/>
            <person name="Saif S."/>
            <person name="Shea T."/>
            <person name="Sykes S."/>
            <person name="Wortman J."/>
            <person name="Nusbaum C."/>
            <person name="Birren B."/>
        </authorList>
    </citation>
    <scope>NUCLEOTIDE SEQUENCE</scope>
    <source>
        <strain evidence="2">54008</strain>
    </source>
</reference>
<accession>X0GYP2</accession>
<feature type="region of interest" description="Disordered" evidence="1">
    <location>
        <begin position="18"/>
        <end position="46"/>
    </location>
</feature>
<dbReference type="Proteomes" id="UP000030676">
    <property type="component" value="Unassembled WGS sequence"/>
</dbReference>
<evidence type="ECO:0000256" key="1">
    <source>
        <dbReference type="SAM" id="MobiDB-lite"/>
    </source>
</evidence>
<proteinExistence type="predicted"/>